<organism evidence="3 4">
    <name type="scientific">Candidatus Nomurabacteria bacterium CG1_02_43_90</name>
    <dbReference type="NCBI Taxonomy" id="1805281"/>
    <lineage>
        <taxon>Bacteria</taxon>
        <taxon>Candidatus Nomuraibacteriota</taxon>
    </lineage>
</organism>
<comment type="caution">
    <text evidence="3">The sequence shown here is derived from an EMBL/GenBank/DDBJ whole genome shotgun (WGS) entry which is preliminary data.</text>
</comment>
<gene>
    <name evidence="3" type="ORF">AUJ77_00105</name>
</gene>
<dbReference type="STRING" id="1805281.AUJ77_00105"/>
<proteinExistence type="predicted"/>
<dbReference type="AlphaFoldDB" id="A0A1J4V5M1"/>
<feature type="transmembrane region" description="Helical" evidence="1">
    <location>
        <begin position="176"/>
        <end position="196"/>
    </location>
</feature>
<evidence type="ECO:0000259" key="2">
    <source>
        <dbReference type="Pfam" id="PF24346"/>
    </source>
</evidence>
<keyword evidence="1" id="KW-0472">Membrane</keyword>
<feature type="domain" description="DUF7507" evidence="2">
    <location>
        <begin position="52"/>
        <end position="139"/>
    </location>
</feature>
<dbReference type="Pfam" id="PF24346">
    <property type="entry name" value="DUF7507"/>
    <property type="match status" value="1"/>
</dbReference>
<dbReference type="Proteomes" id="UP000181992">
    <property type="component" value="Unassembled WGS sequence"/>
</dbReference>
<evidence type="ECO:0000313" key="3">
    <source>
        <dbReference type="EMBL" id="OIO31304.1"/>
    </source>
</evidence>
<keyword evidence="1" id="KW-1133">Transmembrane helix</keyword>
<dbReference type="InterPro" id="IPR055354">
    <property type="entry name" value="DUF7507"/>
</dbReference>
<evidence type="ECO:0000313" key="4">
    <source>
        <dbReference type="Proteomes" id="UP000181992"/>
    </source>
</evidence>
<dbReference type="EMBL" id="MNVN01000002">
    <property type="protein sequence ID" value="OIO31304.1"/>
    <property type="molecule type" value="Genomic_DNA"/>
</dbReference>
<sequence>MLDLKESWTYTCTKIVSKTETNTATAHGWSNGWDVFRKANATVVVGTPILPPLIHVVKVPNVFTLPAGGGTVTYLYKVTNPGTVPLSEVSIVDDKCTGLPGRVVGHPGDLNKNNLLESNETWQFTCQSKITQTTTSIGTAMGYANGLTASDFSPVTVLVDPPGFPNAGLPHERKSVAWSIAEIAGILGLISLAVVLKKRIV</sequence>
<keyword evidence="1" id="KW-0812">Transmembrane</keyword>
<reference evidence="3 4" key="1">
    <citation type="journal article" date="2016" name="Environ. Microbiol.">
        <title>Genomic resolution of a cold subsurface aquifer community provides metabolic insights for novel microbes adapted to high CO concentrations.</title>
        <authorList>
            <person name="Probst A.J."/>
            <person name="Castelle C.J."/>
            <person name="Singh A."/>
            <person name="Brown C.T."/>
            <person name="Anantharaman K."/>
            <person name="Sharon I."/>
            <person name="Hug L.A."/>
            <person name="Burstein D."/>
            <person name="Emerson J.B."/>
            <person name="Thomas B.C."/>
            <person name="Banfield J.F."/>
        </authorList>
    </citation>
    <scope>NUCLEOTIDE SEQUENCE [LARGE SCALE GENOMIC DNA]</scope>
    <source>
        <strain evidence="3">CG1_02_43_90</strain>
    </source>
</reference>
<evidence type="ECO:0000256" key="1">
    <source>
        <dbReference type="SAM" id="Phobius"/>
    </source>
</evidence>
<protein>
    <recommendedName>
        <fullName evidence="2">DUF7507 domain-containing protein</fullName>
    </recommendedName>
</protein>
<accession>A0A1J4V5M1</accession>
<name>A0A1J4V5M1_9BACT</name>